<dbReference type="AlphaFoldDB" id="A0AAW7J1S8"/>
<accession>A0AAW7J1S8</accession>
<feature type="coiled-coil region" evidence="1">
    <location>
        <begin position="140"/>
        <end position="177"/>
    </location>
</feature>
<comment type="caution">
    <text evidence="3">The sequence shown here is derived from an EMBL/GenBank/DDBJ whole genome shotgun (WGS) entry which is preliminary data.</text>
</comment>
<feature type="compositionally biased region" description="Polar residues" evidence="2">
    <location>
        <begin position="352"/>
        <end position="367"/>
    </location>
</feature>
<protein>
    <submittedName>
        <fullName evidence="3">Uncharacterized protein</fullName>
    </submittedName>
</protein>
<dbReference type="RefSeq" id="WP_031560689.1">
    <property type="nucleotide sequence ID" value="NZ_CP065704.1"/>
</dbReference>
<dbReference type="Proteomes" id="UP001240905">
    <property type="component" value="Unassembled WGS sequence"/>
</dbReference>
<feature type="region of interest" description="Disordered" evidence="2">
    <location>
        <begin position="346"/>
        <end position="382"/>
    </location>
</feature>
<keyword evidence="1" id="KW-0175">Coiled coil</keyword>
<organism evidence="3 4">
    <name type="scientific">Lactococcus lactis</name>
    <dbReference type="NCBI Taxonomy" id="1358"/>
    <lineage>
        <taxon>Bacteria</taxon>
        <taxon>Bacillati</taxon>
        <taxon>Bacillota</taxon>
        <taxon>Bacilli</taxon>
        <taxon>Lactobacillales</taxon>
        <taxon>Streptococcaceae</taxon>
        <taxon>Lactococcus</taxon>
    </lineage>
</organism>
<gene>
    <name evidence="3" type="ORF">QUD52_13350</name>
</gene>
<evidence type="ECO:0000313" key="3">
    <source>
        <dbReference type="EMBL" id="MDM7547975.1"/>
    </source>
</evidence>
<proteinExistence type="predicted"/>
<reference evidence="3" key="1">
    <citation type="submission" date="2023-06" db="EMBL/GenBank/DDBJ databases">
        <title>Draft Genome Sequences of lactic acid bacteria strains isolated from fermented milk products.</title>
        <authorList>
            <person name="Elcheninov A.G."/>
            <person name="Klyukina A."/>
            <person name="Zayulina K.S."/>
            <person name="Gavirova L.A."/>
            <person name="Shcherbakova P.A."/>
            <person name="Shestakov A.I."/>
            <person name="Kublanov I.V."/>
            <person name="Kochetkova T.V."/>
        </authorList>
    </citation>
    <scope>NUCLEOTIDE SEQUENCE</scope>
    <source>
        <strain evidence="3">TOM.142</strain>
    </source>
</reference>
<name>A0AAW7J1S8_9LACT</name>
<dbReference type="EMBL" id="JAUCAE010000052">
    <property type="protein sequence ID" value="MDM7547975.1"/>
    <property type="molecule type" value="Genomic_DNA"/>
</dbReference>
<sequence>MNFKNKKTIIILSIILLFTIAISAVLYLNHKQQVSQEEQKIPQYFSSLNDKTKTIDQIDYLNSIKDKKFKNKDNQKKFDQKLQQENEIIVHNINNDYTLKSSELEIVDNSNTILTTLNDNKNIITNRISLSKTSFNNSQLKEIKEIFTRFDKDIENLKEKAEQKETKEKELEEEFDRIPKEIQGTWYTYDNDKQIKTLKIGSNTITSEIGQDKSTTEIHDESEKTSEDLKAIKAYESGNSDEFHKHLDPNHERWQTGYTTIEDGIKVFHAQLWCQPSLQGQVYSMKPRTVEGNKVKVLTFSQGGGQRIFSCYFPSEELAIKFGPYYYQNQPGDVLKPEDALNYEQEAKENKTTTPSTNKIPSRTPDTNGDPAAGSTFRPPSEKTYQLGTINADTVNFRFFNQMDDKVLVKGDKLWISTQTTQQTVGGKQQTFRLVGYVKTAEWGWVSEEYIDFVN</sequence>
<evidence type="ECO:0000256" key="1">
    <source>
        <dbReference type="SAM" id="Coils"/>
    </source>
</evidence>
<evidence type="ECO:0000256" key="2">
    <source>
        <dbReference type="SAM" id="MobiDB-lite"/>
    </source>
</evidence>
<evidence type="ECO:0000313" key="4">
    <source>
        <dbReference type="Proteomes" id="UP001240905"/>
    </source>
</evidence>